<gene>
    <name evidence="2" type="ORF">WMSIL1_LOCUS11811</name>
</gene>
<protein>
    <recommendedName>
        <fullName evidence="1">DUF7083 domain-containing protein</fullName>
    </recommendedName>
</protein>
<evidence type="ECO:0000313" key="2">
    <source>
        <dbReference type="EMBL" id="VUZ53421.1"/>
    </source>
</evidence>
<name>A0A564Z1M5_HYMDI</name>
<dbReference type="InterPro" id="IPR055510">
    <property type="entry name" value="DUF7083"/>
</dbReference>
<proteinExistence type="predicted"/>
<feature type="domain" description="DUF7083" evidence="1">
    <location>
        <begin position="18"/>
        <end position="103"/>
    </location>
</feature>
<dbReference type="EMBL" id="CABIJS010000555">
    <property type="protein sequence ID" value="VUZ53421.1"/>
    <property type="molecule type" value="Genomic_DNA"/>
</dbReference>
<evidence type="ECO:0000259" key="1">
    <source>
        <dbReference type="Pfam" id="PF23309"/>
    </source>
</evidence>
<evidence type="ECO:0000313" key="3">
    <source>
        <dbReference type="Proteomes" id="UP000321570"/>
    </source>
</evidence>
<sequence>MKMETENLYISSLQLYAESLVHQIGEFHYELEADQIFLNWFGKCGDVSLNDLAHVPNEEKVSQLLWRLGAAEWERLTCFDRSKTISDITFDETVLILFQLFGERSSELRNCSKCLSPKSMMETR</sequence>
<dbReference type="Pfam" id="PF23309">
    <property type="entry name" value="DUF7083"/>
    <property type="match status" value="1"/>
</dbReference>
<dbReference type="Proteomes" id="UP000321570">
    <property type="component" value="Unassembled WGS sequence"/>
</dbReference>
<keyword evidence="3" id="KW-1185">Reference proteome</keyword>
<accession>A0A564Z1M5</accession>
<reference evidence="2 3" key="1">
    <citation type="submission" date="2019-07" db="EMBL/GenBank/DDBJ databases">
        <authorList>
            <person name="Jastrzebski P J."/>
            <person name="Paukszto L."/>
            <person name="Jastrzebski P J."/>
        </authorList>
    </citation>
    <scope>NUCLEOTIDE SEQUENCE [LARGE SCALE GENOMIC DNA]</scope>
    <source>
        <strain evidence="2 3">WMS-il1</strain>
    </source>
</reference>
<dbReference type="AlphaFoldDB" id="A0A564Z1M5"/>
<organism evidence="2 3">
    <name type="scientific">Hymenolepis diminuta</name>
    <name type="common">Rat tapeworm</name>
    <dbReference type="NCBI Taxonomy" id="6216"/>
    <lineage>
        <taxon>Eukaryota</taxon>
        <taxon>Metazoa</taxon>
        <taxon>Spiralia</taxon>
        <taxon>Lophotrochozoa</taxon>
        <taxon>Platyhelminthes</taxon>
        <taxon>Cestoda</taxon>
        <taxon>Eucestoda</taxon>
        <taxon>Cyclophyllidea</taxon>
        <taxon>Hymenolepididae</taxon>
        <taxon>Hymenolepis</taxon>
    </lineage>
</organism>